<gene>
    <name evidence="2" type="ORF">KTH89_03645</name>
</gene>
<dbReference type="Proteomes" id="UP000712157">
    <property type="component" value="Unassembled WGS sequence"/>
</dbReference>
<dbReference type="EMBL" id="JAHQCW010000004">
    <property type="protein sequence ID" value="MBU9735617.1"/>
    <property type="molecule type" value="Genomic_DNA"/>
</dbReference>
<dbReference type="Pfam" id="PF18975">
    <property type="entry name" value="DUF5711"/>
    <property type="match status" value="1"/>
</dbReference>
<evidence type="ECO:0000256" key="1">
    <source>
        <dbReference type="SAM" id="Phobius"/>
    </source>
</evidence>
<feature type="transmembrane region" description="Helical" evidence="1">
    <location>
        <begin position="81"/>
        <end position="103"/>
    </location>
</feature>
<sequence length="451" mass="50469">MSNAREYFRKKKKVRKNRLFKTIRAGGKKYAGKRNRTTPTKAGHGQAAYIKADRIKAERVKASPIKTDGKRAVRRRRGKRLGTAAVLCVLTIAIAAAAAGLAGHTYEAYEVQSNQVLNGSKEMEYLEFNGGILQYDSQGVTYINKENQREWNYSFQMQEPFSDTCGSMAAIGDIRGNRILLFDPSGKRGEIHTQLPIRRYRVSDRGLAAVILAKGEDSRLEIYDGLVGDLLSGHDIPEDSMGYPADLDISPEGTKLIVSYMQLTMGPEEAVSASHIAFYRLQKVGSETVSQLVSSKIIQEDIFPQVVFLDSSHAAALGSGGMLLFEGNEIPELLEQIDLPEEERAEAYFSNDHYVGMTVAGQKEEAPLLKIYSANGELQFTKKLEEGYDRIKLYKEQVLVYRSASLRIYEFDGRLRYSGNMPLPILEILPGSKKYEYVVIDSASIRQIRLH</sequence>
<protein>
    <submittedName>
        <fullName evidence="2">Uncharacterized protein</fullName>
    </submittedName>
</protein>
<proteinExistence type="predicted"/>
<evidence type="ECO:0000313" key="2">
    <source>
        <dbReference type="EMBL" id="MBU9735617.1"/>
    </source>
</evidence>
<keyword evidence="1" id="KW-1133">Transmembrane helix</keyword>
<comment type="caution">
    <text evidence="2">The sequence shown here is derived from an EMBL/GenBank/DDBJ whole genome shotgun (WGS) entry which is preliminary data.</text>
</comment>
<evidence type="ECO:0000313" key="3">
    <source>
        <dbReference type="Proteomes" id="UP000712157"/>
    </source>
</evidence>
<dbReference type="InterPro" id="IPR043765">
    <property type="entry name" value="DUF5711"/>
</dbReference>
<name>A0A949N9Q2_9FIRM</name>
<dbReference type="AlphaFoldDB" id="A0A949N9Q2"/>
<keyword evidence="1" id="KW-0812">Transmembrane</keyword>
<keyword evidence="3" id="KW-1185">Reference proteome</keyword>
<dbReference type="RefSeq" id="WP_238720679.1">
    <property type="nucleotide sequence ID" value="NZ_JAHQCW010000004.1"/>
</dbReference>
<reference evidence="2" key="1">
    <citation type="submission" date="2021-06" db="EMBL/GenBank/DDBJ databases">
        <title>Description of novel taxa of the family Lachnospiraceae.</title>
        <authorList>
            <person name="Chaplin A.V."/>
            <person name="Sokolova S.R."/>
            <person name="Pikina A.P."/>
            <person name="Korzhanova M."/>
            <person name="Belova V."/>
            <person name="Korostin D."/>
            <person name="Efimov B.A."/>
        </authorList>
    </citation>
    <scope>NUCLEOTIDE SEQUENCE</scope>
    <source>
        <strain evidence="2">ASD5720</strain>
    </source>
</reference>
<accession>A0A949N9Q2</accession>
<keyword evidence="1" id="KW-0472">Membrane</keyword>
<organism evidence="2 3">
    <name type="scientific">Diplocloster agilis</name>
    <dbReference type="NCBI Taxonomy" id="2850323"/>
    <lineage>
        <taxon>Bacteria</taxon>
        <taxon>Bacillati</taxon>
        <taxon>Bacillota</taxon>
        <taxon>Clostridia</taxon>
        <taxon>Lachnospirales</taxon>
        <taxon>Lachnospiraceae</taxon>
        <taxon>Diplocloster</taxon>
    </lineage>
</organism>